<dbReference type="Pfam" id="PF10387">
    <property type="entry name" value="DUF2442"/>
    <property type="match status" value="1"/>
</dbReference>
<dbReference type="Gene3D" id="1.10.260.40">
    <property type="entry name" value="lambda repressor-like DNA-binding domains"/>
    <property type="match status" value="1"/>
</dbReference>
<dbReference type="AlphaFoldDB" id="D6SN21"/>
<name>D6SN21_9BACT</name>
<dbReference type="InterPro" id="IPR010982">
    <property type="entry name" value="Lambda_DNA-bd_dom_sf"/>
</dbReference>
<dbReference type="eggNOG" id="ENOG502ZF2C">
    <property type="taxonomic scope" value="Bacteria"/>
</dbReference>
<evidence type="ECO:0000313" key="2">
    <source>
        <dbReference type="Proteomes" id="UP000005496"/>
    </source>
</evidence>
<evidence type="ECO:0008006" key="3">
    <source>
        <dbReference type="Google" id="ProtNLM"/>
    </source>
</evidence>
<dbReference type="OrthoDB" id="6935755at2"/>
<sequence length="167" mass="18985">MNKKHFRINSVEPLPDYKLRISFADETTFELSLAEWIKTSRALSPLKDPELFAKARVGFAGASVEWVQDELDLAADNLRNLAVEQAGGIGHERIRNWLHETGLTLNQAADALGISRRMLIYYRDGEKPVPRHIWLACLGWEATRPKDPKLLPERIPSVQEYAAIHQS</sequence>
<gene>
    <name evidence="1" type="ORF">Dthio_PD3529</name>
</gene>
<dbReference type="InterPro" id="IPR036782">
    <property type="entry name" value="NE0471-like_N"/>
</dbReference>
<dbReference type="CDD" id="cd00093">
    <property type="entry name" value="HTH_XRE"/>
    <property type="match status" value="1"/>
</dbReference>
<comment type="caution">
    <text evidence="1">The sequence shown here is derived from an EMBL/GenBank/DDBJ whole genome shotgun (WGS) entry which is preliminary data.</text>
</comment>
<dbReference type="Gene3D" id="3.30.2020.10">
    <property type="entry name" value="NE0471-like N-terminal domain"/>
    <property type="match status" value="1"/>
</dbReference>
<dbReference type="InterPro" id="IPR018841">
    <property type="entry name" value="DUF2442"/>
</dbReference>
<dbReference type="RefSeq" id="WP_008869210.1">
    <property type="nucleotide sequence ID" value="NZ_ACJN02000001.1"/>
</dbReference>
<proteinExistence type="predicted"/>
<dbReference type="SUPFAM" id="SSF143880">
    <property type="entry name" value="NE0471 N-terminal domain-like"/>
    <property type="match status" value="1"/>
</dbReference>
<dbReference type="Proteomes" id="UP000005496">
    <property type="component" value="Unassembled WGS sequence"/>
</dbReference>
<dbReference type="InterPro" id="IPR001387">
    <property type="entry name" value="Cro/C1-type_HTH"/>
</dbReference>
<protein>
    <recommendedName>
        <fullName evidence="3">DUF2442 domain-containing protein</fullName>
    </recommendedName>
</protein>
<accession>D6SN21</accession>
<dbReference type="GO" id="GO:0003677">
    <property type="term" value="F:DNA binding"/>
    <property type="evidence" value="ECO:0007669"/>
    <property type="project" value="InterPro"/>
</dbReference>
<dbReference type="SUPFAM" id="SSF47413">
    <property type="entry name" value="lambda repressor-like DNA-binding domains"/>
    <property type="match status" value="1"/>
</dbReference>
<reference evidence="1" key="1">
    <citation type="submission" date="2010-05" db="EMBL/GenBank/DDBJ databases">
        <title>The draft genome of Desulfonatronospira thiodismutans ASO3-1.</title>
        <authorList>
            <consortium name="US DOE Joint Genome Institute (JGI-PGF)"/>
            <person name="Lucas S."/>
            <person name="Copeland A."/>
            <person name="Lapidus A."/>
            <person name="Cheng J.-F."/>
            <person name="Bruce D."/>
            <person name="Goodwin L."/>
            <person name="Pitluck S."/>
            <person name="Chertkov O."/>
            <person name="Brettin T."/>
            <person name="Detter J.C."/>
            <person name="Han C."/>
            <person name="Land M.L."/>
            <person name="Hauser L."/>
            <person name="Kyrpides N."/>
            <person name="Mikhailova N."/>
            <person name="Muyzer G."/>
            <person name="Woyke T."/>
        </authorList>
    </citation>
    <scope>NUCLEOTIDE SEQUENCE [LARGE SCALE GENOMIC DNA]</scope>
    <source>
        <strain evidence="1">ASO3-1</strain>
    </source>
</reference>
<evidence type="ECO:0000313" key="1">
    <source>
        <dbReference type="EMBL" id="EFI36082.1"/>
    </source>
</evidence>
<organism evidence="1 2">
    <name type="scientific">Desulfonatronospira thiodismutans ASO3-1</name>
    <dbReference type="NCBI Taxonomy" id="555779"/>
    <lineage>
        <taxon>Bacteria</taxon>
        <taxon>Pseudomonadati</taxon>
        <taxon>Thermodesulfobacteriota</taxon>
        <taxon>Desulfovibrionia</taxon>
        <taxon>Desulfovibrionales</taxon>
        <taxon>Desulfonatronovibrionaceae</taxon>
        <taxon>Desulfonatronospira</taxon>
    </lineage>
</organism>
<keyword evidence="2" id="KW-1185">Reference proteome</keyword>
<dbReference type="EMBL" id="ACJN02000001">
    <property type="protein sequence ID" value="EFI36082.1"/>
    <property type="molecule type" value="Genomic_DNA"/>
</dbReference>